<dbReference type="EMBL" id="CP036432">
    <property type="protein sequence ID" value="QDV81478.1"/>
    <property type="molecule type" value="Genomic_DNA"/>
</dbReference>
<proteinExistence type="predicted"/>
<gene>
    <name evidence="2" type="ORF">TBK1r_03960</name>
</gene>
<name>A0ABX5XHL0_9BACT</name>
<keyword evidence="1" id="KW-0472">Membrane</keyword>
<feature type="transmembrane region" description="Helical" evidence="1">
    <location>
        <begin position="89"/>
        <end position="107"/>
    </location>
</feature>
<feature type="transmembrane region" description="Helical" evidence="1">
    <location>
        <begin position="170"/>
        <end position="187"/>
    </location>
</feature>
<feature type="transmembrane region" description="Helical" evidence="1">
    <location>
        <begin position="360"/>
        <end position="376"/>
    </location>
</feature>
<dbReference type="Proteomes" id="UP000318081">
    <property type="component" value="Chromosome"/>
</dbReference>
<evidence type="ECO:0000256" key="1">
    <source>
        <dbReference type="SAM" id="Phobius"/>
    </source>
</evidence>
<protein>
    <recommendedName>
        <fullName evidence="4">O-Antigen ligase</fullName>
    </recommendedName>
</protein>
<organism evidence="2 3">
    <name type="scientific">Stieleria magnilauensis</name>
    <dbReference type="NCBI Taxonomy" id="2527963"/>
    <lineage>
        <taxon>Bacteria</taxon>
        <taxon>Pseudomonadati</taxon>
        <taxon>Planctomycetota</taxon>
        <taxon>Planctomycetia</taxon>
        <taxon>Pirellulales</taxon>
        <taxon>Pirellulaceae</taxon>
        <taxon>Stieleria</taxon>
    </lineage>
</organism>
<dbReference type="RefSeq" id="WP_145207272.1">
    <property type="nucleotide sequence ID" value="NZ_CP036432.1"/>
</dbReference>
<reference evidence="2 3" key="1">
    <citation type="submission" date="2019-02" db="EMBL/GenBank/DDBJ databases">
        <title>Deep-cultivation of Planctomycetes and their phenomic and genomic characterization uncovers novel biology.</title>
        <authorList>
            <person name="Wiegand S."/>
            <person name="Jogler M."/>
            <person name="Boedeker C."/>
            <person name="Pinto D."/>
            <person name="Vollmers J."/>
            <person name="Rivas-Marin E."/>
            <person name="Kohn T."/>
            <person name="Peeters S.H."/>
            <person name="Heuer A."/>
            <person name="Rast P."/>
            <person name="Oberbeckmann S."/>
            <person name="Bunk B."/>
            <person name="Jeske O."/>
            <person name="Meyerdierks A."/>
            <person name="Storesund J.E."/>
            <person name="Kallscheuer N."/>
            <person name="Luecker S."/>
            <person name="Lage O.M."/>
            <person name="Pohl T."/>
            <person name="Merkel B.J."/>
            <person name="Hornburger P."/>
            <person name="Mueller R.-W."/>
            <person name="Bruemmer F."/>
            <person name="Labrenz M."/>
            <person name="Spormann A.M."/>
            <person name="Op den Camp H."/>
            <person name="Overmann J."/>
            <person name="Amann R."/>
            <person name="Jetten M.S.M."/>
            <person name="Mascher T."/>
            <person name="Medema M.H."/>
            <person name="Devos D.P."/>
            <person name="Kaster A.-K."/>
            <person name="Ovreas L."/>
            <person name="Rohde M."/>
            <person name="Galperin M.Y."/>
            <person name="Jogler C."/>
        </authorList>
    </citation>
    <scope>NUCLEOTIDE SEQUENCE [LARGE SCALE GENOMIC DNA]</scope>
    <source>
        <strain evidence="2 3">TBK1r</strain>
    </source>
</reference>
<keyword evidence="1" id="KW-0812">Transmembrane</keyword>
<evidence type="ECO:0000313" key="2">
    <source>
        <dbReference type="EMBL" id="QDV81478.1"/>
    </source>
</evidence>
<evidence type="ECO:0000313" key="3">
    <source>
        <dbReference type="Proteomes" id="UP000318081"/>
    </source>
</evidence>
<feature type="transmembrane region" description="Helical" evidence="1">
    <location>
        <begin position="221"/>
        <end position="242"/>
    </location>
</feature>
<evidence type="ECO:0008006" key="4">
    <source>
        <dbReference type="Google" id="ProtNLM"/>
    </source>
</evidence>
<feature type="transmembrane region" description="Helical" evidence="1">
    <location>
        <begin position="146"/>
        <end position="163"/>
    </location>
</feature>
<accession>A0ABX5XHL0</accession>
<keyword evidence="3" id="KW-1185">Reference proteome</keyword>
<keyword evidence="1" id="KW-1133">Transmembrane helix</keyword>
<sequence>MQLTKVIGHLLAFAVGLTLEIEYEFIGTLRISEIMLLVYLILMLPFGKVKDLFATPFAVPVALLGLLWLGSQFMSDVANHTSRVNLLKGHANIGMILVSVAAFVVLFKPDPNRFASYLLGLFFCRIINRVRGVVDETATTEYWDRFVASWASCGLILLMLFLLHRKYRGSYVALLTIPYGCASILFGGRSHGLAYLLTGVGLWYGTRGSTTNFLNYTRRQFMWGGVALFVAAFLVFQVYVFFGLSGMLGDKARMQLKSSRNPYNPIAVVSAGRGGLQVAFEAIADRPILGHGSKAYNRKYITRAMRDTTSEEYLRSIPVHSCIFGAWVFSGILGVPFWIAVLWIHVLFFRSAINSNHPQFVLLSAFLLVDGVWNIFFSPHGYARYAWPPFFVVNILLYQAVEQKRLVSESETVQPERATPSTPQWVASEV</sequence>
<feature type="transmembrane region" description="Helical" evidence="1">
    <location>
        <begin position="52"/>
        <end position="69"/>
    </location>
</feature>
<feature type="transmembrane region" description="Helical" evidence="1">
    <location>
        <begin position="324"/>
        <end position="348"/>
    </location>
</feature>